<keyword evidence="2" id="KW-0031">Aminopeptidase</keyword>
<keyword evidence="2" id="KW-0378">Hydrolase</keyword>
<dbReference type="InterPro" id="IPR016117">
    <property type="entry name" value="ArgJ-like_dom_sf"/>
</dbReference>
<dbReference type="InterPro" id="IPR005321">
    <property type="entry name" value="Peptidase_S58_DmpA"/>
</dbReference>
<dbReference type="GO" id="GO:0004177">
    <property type="term" value="F:aminopeptidase activity"/>
    <property type="evidence" value="ECO:0007669"/>
    <property type="project" value="UniProtKB-KW"/>
</dbReference>
<protein>
    <submittedName>
        <fullName evidence="2">D-aminopeptidase</fullName>
    </submittedName>
</protein>
<dbReference type="AlphaFoldDB" id="A0A1G7T9E8"/>
<evidence type="ECO:0000313" key="3">
    <source>
        <dbReference type="Proteomes" id="UP000199399"/>
    </source>
</evidence>
<dbReference type="OrthoDB" id="9770388at2"/>
<dbReference type="Proteomes" id="UP000199399">
    <property type="component" value="Unassembled WGS sequence"/>
</dbReference>
<comment type="similarity">
    <text evidence="1">Belongs to the peptidase S58 family.</text>
</comment>
<proteinExistence type="inferred from homology"/>
<dbReference type="STRING" id="218672.SAMN04489759_106136"/>
<organism evidence="2 3">
    <name type="scientific">Sulfitobacter delicatus</name>
    <dbReference type="NCBI Taxonomy" id="218672"/>
    <lineage>
        <taxon>Bacteria</taxon>
        <taxon>Pseudomonadati</taxon>
        <taxon>Pseudomonadota</taxon>
        <taxon>Alphaproteobacteria</taxon>
        <taxon>Rhodobacterales</taxon>
        <taxon>Roseobacteraceae</taxon>
        <taxon>Sulfitobacter</taxon>
    </lineage>
</organism>
<evidence type="ECO:0000313" key="2">
    <source>
        <dbReference type="EMBL" id="SDG31926.1"/>
    </source>
</evidence>
<dbReference type="SUPFAM" id="SSF56266">
    <property type="entry name" value="DmpA/ArgJ-like"/>
    <property type="match status" value="1"/>
</dbReference>
<keyword evidence="2" id="KW-0645">Protease</keyword>
<dbReference type="Pfam" id="PF03576">
    <property type="entry name" value="Peptidase_S58"/>
    <property type="match status" value="1"/>
</dbReference>
<gene>
    <name evidence="2" type="ORF">SAMN04489759_106136</name>
</gene>
<dbReference type="EMBL" id="FNBP01000006">
    <property type="protein sequence ID" value="SDG31926.1"/>
    <property type="molecule type" value="Genomic_DNA"/>
</dbReference>
<dbReference type="RefSeq" id="WP_093742651.1">
    <property type="nucleotide sequence ID" value="NZ_FNBP01000006.1"/>
</dbReference>
<accession>A0A1G7T9E8</accession>
<name>A0A1G7T9E8_9RHOB</name>
<dbReference type="Gene3D" id="3.60.70.12">
    <property type="entry name" value="L-amino peptidase D-ALA esterase/amidase"/>
    <property type="match status" value="1"/>
</dbReference>
<dbReference type="PANTHER" id="PTHR36512:SF3">
    <property type="entry name" value="BLR5678 PROTEIN"/>
    <property type="match status" value="1"/>
</dbReference>
<dbReference type="PANTHER" id="PTHR36512">
    <property type="entry name" value="D-AMINOPEPTIDASE"/>
    <property type="match status" value="1"/>
</dbReference>
<keyword evidence="3" id="KW-1185">Reference proteome</keyword>
<reference evidence="3" key="1">
    <citation type="submission" date="2016-10" db="EMBL/GenBank/DDBJ databases">
        <authorList>
            <person name="Varghese N."/>
            <person name="Submissions S."/>
        </authorList>
    </citation>
    <scope>NUCLEOTIDE SEQUENCE [LARGE SCALE GENOMIC DNA]</scope>
    <source>
        <strain evidence="3">DSM 16477</strain>
    </source>
</reference>
<sequence>MRDLLNCSAWWTLPTGPTNTICDIAGITVGNESLRGEGECSGVTAVLPHQDDLFARPVPAGIAVLNGFGKSAGLMQVEELGEIETPILLTNTFAVGTCSTALIRRAIAADPEIGRRKCTVNPVVLECNDGTVNDIQALAVTEDHANAAIAAAASRFDQGTVGAGSGMKTFGYAGGIGSSSRRVDLPGGAGFGLGALVLSNFGQQAALRVLGQQIPPPQGAGGGDPDKGSIIILLATDAPLCARQLTRVARRSAAALGRLGSHIGHQSGDIALAFSTANSVPRDSGDTFAATRLNESRMDTFFVAAVEAVEEAVLNALWHAVPQRGYDGSILPSFRERVAAYFAQ</sequence>
<evidence type="ECO:0000256" key="1">
    <source>
        <dbReference type="ARBA" id="ARBA00007068"/>
    </source>
</evidence>